<dbReference type="PANTHER" id="PTHR14155:SF592">
    <property type="entry name" value="RING-H2 FINGER PROTEIN ATL57"/>
    <property type="match status" value="1"/>
</dbReference>
<keyword evidence="3" id="KW-0479">Metal-binding</keyword>
<keyword evidence="12" id="KW-1185">Reference proteome</keyword>
<dbReference type="SMART" id="SM00184">
    <property type="entry name" value="RING"/>
    <property type="match status" value="1"/>
</dbReference>
<sequence length="199" mass="23072">MALTMLILLIALFFMGFFSVYLRNCDEDSRGAIRRRQRQQRRRSAEAAATSSSAASRISSGTSHGVDPLIVRSLPLVAYEKFEKEPFDCVVCLCEFEERETVKMIPHCRHVFHPECIDKWFSSHDSCPLCRSIQLLRLPSHKEDQNRSFNVVEERLTVEDVDTCVEGQREEDDFWRIRRTSSWSSGFGERVCLQRSLSM</sequence>
<comment type="caution">
    <text evidence="11">The sequence shown here is derived from an EMBL/GenBank/DDBJ whole genome shotgun (WGS) entry which is preliminary data.</text>
</comment>
<feature type="signal peptide" evidence="9">
    <location>
        <begin position="1"/>
        <end position="22"/>
    </location>
</feature>
<dbReference type="Pfam" id="PF13639">
    <property type="entry name" value="zf-RING_2"/>
    <property type="match status" value="1"/>
</dbReference>
<feature type="chain" id="PRO_5029865959" description="RING-type E3 ubiquitin transferase" evidence="9">
    <location>
        <begin position="23"/>
        <end position="199"/>
    </location>
</feature>
<gene>
    <name evidence="11" type="ORF">FRX31_031877</name>
</gene>
<reference evidence="11 12" key="1">
    <citation type="submission" date="2020-06" db="EMBL/GenBank/DDBJ databases">
        <title>Transcriptomic and genomic resources for Thalictrum thalictroides and T. hernandezii: Facilitating candidate gene discovery in an emerging model plant lineage.</title>
        <authorList>
            <person name="Arias T."/>
            <person name="Riano-Pachon D.M."/>
            <person name="Di Stilio V.S."/>
        </authorList>
    </citation>
    <scope>NUCLEOTIDE SEQUENCE [LARGE SCALE GENOMIC DNA]</scope>
    <source>
        <strain evidence="12">cv. WT478/WT964</strain>
        <tissue evidence="11">Leaves</tissue>
    </source>
</reference>
<keyword evidence="9" id="KW-0732">Signal</keyword>
<dbReference type="OrthoDB" id="8062037at2759"/>
<dbReference type="EC" id="2.3.2.27" evidence="2"/>
<evidence type="ECO:0000259" key="10">
    <source>
        <dbReference type="PROSITE" id="PS50089"/>
    </source>
</evidence>
<feature type="compositionally biased region" description="Basic residues" evidence="8">
    <location>
        <begin position="33"/>
        <end position="42"/>
    </location>
</feature>
<protein>
    <recommendedName>
        <fullName evidence="2">RING-type E3 ubiquitin transferase</fullName>
        <ecNumber evidence="2">2.3.2.27</ecNumber>
    </recommendedName>
</protein>
<evidence type="ECO:0000256" key="6">
    <source>
        <dbReference type="ARBA" id="ARBA00024209"/>
    </source>
</evidence>
<dbReference type="Gene3D" id="3.30.40.10">
    <property type="entry name" value="Zinc/RING finger domain, C3HC4 (zinc finger)"/>
    <property type="match status" value="1"/>
</dbReference>
<dbReference type="PANTHER" id="PTHR14155">
    <property type="entry name" value="RING FINGER DOMAIN-CONTAINING"/>
    <property type="match status" value="1"/>
</dbReference>
<dbReference type="GO" id="GO:0008270">
    <property type="term" value="F:zinc ion binding"/>
    <property type="evidence" value="ECO:0007669"/>
    <property type="project" value="UniProtKB-KW"/>
</dbReference>
<evidence type="ECO:0000256" key="9">
    <source>
        <dbReference type="SAM" id="SignalP"/>
    </source>
</evidence>
<keyword evidence="4 7" id="KW-0863">Zinc-finger</keyword>
<evidence type="ECO:0000256" key="7">
    <source>
        <dbReference type="PROSITE-ProRule" id="PRU00175"/>
    </source>
</evidence>
<dbReference type="AlphaFoldDB" id="A0A7J6V0Y7"/>
<dbReference type="PROSITE" id="PS50089">
    <property type="entry name" value="ZF_RING_2"/>
    <property type="match status" value="1"/>
</dbReference>
<evidence type="ECO:0000256" key="2">
    <source>
        <dbReference type="ARBA" id="ARBA00012483"/>
    </source>
</evidence>
<dbReference type="InterPro" id="IPR013083">
    <property type="entry name" value="Znf_RING/FYVE/PHD"/>
</dbReference>
<dbReference type="InterPro" id="IPR053238">
    <property type="entry name" value="RING-H2_zinc_finger"/>
</dbReference>
<evidence type="ECO:0000256" key="5">
    <source>
        <dbReference type="ARBA" id="ARBA00022833"/>
    </source>
</evidence>
<feature type="domain" description="RING-type" evidence="10">
    <location>
        <begin position="89"/>
        <end position="131"/>
    </location>
</feature>
<evidence type="ECO:0000313" key="12">
    <source>
        <dbReference type="Proteomes" id="UP000554482"/>
    </source>
</evidence>
<name>A0A7J6V0Y7_THATH</name>
<dbReference type="GO" id="GO:0061630">
    <property type="term" value="F:ubiquitin protein ligase activity"/>
    <property type="evidence" value="ECO:0007669"/>
    <property type="project" value="UniProtKB-EC"/>
</dbReference>
<evidence type="ECO:0000256" key="1">
    <source>
        <dbReference type="ARBA" id="ARBA00000900"/>
    </source>
</evidence>
<proteinExistence type="inferred from homology"/>
<dbReference type="SUPFAM" id="SSF57850">
    <property type="entry name" value="RING/U-box"/>
    <property type="match status" value="1"/>
</dbReference>
<evidence type="ECO:0000256" key="8">
    <source>
        <dbReference type="SAM" id="MobiDB-lite"/>
    </source>
</evidence>
<accession>A0A7J6V0Y7</accession>
<comment type="similarity">
    <text evidence="6">Belongs to the RING-type zinc finger family. ATL subfamily.</text>
</comment>
<dbReference type="EMBL" id="JABWDY010039954">
    <property type="protein sequence ID" value="KAF5178537.1"/>
    <property type="molecule type" value="Genomic_DNA"/>
</dbReference>
<organism evidence="11 12">
    <name type="scientific">Thalictrum thalictroides</name>
    <name type="common">Rue-anemone</name>
    <name type="synonym">Anemone thalictroides</name>
    <dbReference type="NCBI Taxonomy" id="46969"/>
    <lineage>
        <taxon>Eukaryota</taxon>
        <taxon>Viridiplantae</taxon>
        <taxon>Streptophyta</taxon>
        <taxon>Embryophyta</taxon>
        <taxon>Tracheophyta</taxon>
        <taxon>Spermatophyta</taxon>
        <taxon>Magnoliopsida</taxon>
        <taxon>Ranunculales</taxon>
        <taxon>Ranunculaceae</taxon>
        <taxon>Thalictroideae</taxon>
        <taxon>Thalictrum</taxon>
    </lineage>
</organism>
<evidence type="ECO:0000256" key="4">
    <source>
        <dbReference type="ARBA" id="ARBA00022771"/>
    </source>
</evidence>
<dbReference type="Proteomes" id="UP000554482">
    <property type="component" value="Unassembled WGS sequence"/>
</dbReference>
<evidence type="ECO:0000256" key="3">
    <source>
        <dbReference type="ARBA" id="ARBA00022723"/>
    </source>
</evidence>
<feature type="compositionally biased region" description="Low complexity" evidence="8">
    <location>
        <begin position="46"/>
        <end position="62"/>
    </location>
</feature>
<comment type="catalytic activity">
    <reaction evidence="1">
        <text>S-ubiquitinyl-[E2 ubiquitin-conjugating enzyme]-L-cysteine + [acceptor protein]-L-lysine = [E2 ubiquitin-conjugating enzyme]-L-cysteine + N(6)-ubiquitinyl-[acceptor protein]-L-lysine.</text>
        <dbReference type="EC" id="2.3.2.27"/>
    </reaction>
</comment>
<evidence type="ECO:0000313" key="11">
    <source>
        <dbReference type="EMBL" id="KAF5178537.1"/>
    </source>
</evidence>
<feature type="region of interest" description="Disordered" evidence="8">
    <location>
        <begin position="33"/>
        <end position="62"/>
    </location>
</feature>
<keyword evidence="5" id="KW-0862">Zinc</keyword>
<dbReference type="InterPro" id="IPR001841">
    <property type="entry name" value="Znf_RING"/>
</dbReference>